<dbReference type="SMART" id="SM00858">
    <property type="entry name" value="SAF"/>
    <property type="match status" value="1"/>
</dbReference>
<dbReference type="PANTHER" id="PTHR42966:SF1">
    <property type="entry name" value="SIALIC ACID SYNTHASE"/>
    <property type="match status" value="1"/>
</dbReference>
<dbReference type="InterPro" id="IPR036732">
    <property type="entry name" value="AFP_Neu5c_C_sf"/>
</dbReference>
<evidence type="ECO:0000313" key="2">
    <source>
        <dbReference type="EMBL" id="MBB4084132.1"/>
    </source>
</evidence>
<dbReference type="NCBIfam" id="TIGR03569">
    <property type="entry name" value="NeuB_NnaB"/>
    <property type="match status" value="1"/>
</dbReference>
<dbReference type="SUPFAM" id="SSF51569">
    <property type="entry name" value="Aldolase"/>
    <property type="match status" value="1"/>
</dbReference>
<dbReference type="Proteomes" id="UP000529946">
    <property type="component" value="Unassembled WGS sequence"/>
</dbReference>
<sequence length="343" mass="36308">MSVFIIAEAGVNHNGDADRALGMVDAAKAAGADAVKFQTFSADKLAAPGAEKADYQKRETGEGNQHEMLKALEMSEDLHHRLIARCREVGIEFMSTPFDEEAADFLVDAGMARIKVPSGEIVNHPFLRHLAAKNRPMIVSTGMATMDEIVEAVAVIAETRAKHGFDASLGDTVTILHCTSNYPAAPSDVNLRAMRTIGEVTGLPVGYSDHTLGLAVSTAAVGLGATVIEKHFTLDPTLPGPDHRASLTVKQLTDLVGQIRDVEAALGSSVKAPTAAELPVRAVARRSVMARTALPAGHVLTEADLILLRPASGIAPKHFDELPGRSLKSAVTAGEPLTWEHLA</sequence>
<evidence type="ECO:0000313" key="3">
    <source>
        <dbReference type="Proteomes" id="UP000529946"/>
    </source>
</evidence>
<evidence type="ECO:0000259" key="1">
    <source>
        <dbReference type="PROSITE" id="PS50844"/>
    </source>
</evidence>
<organism evidence="2 3">
    <name type="scientific">Brevundimonas lenta</name>
    <dbReference type="NCBI Taxonomy" id="424796"/>
    <lineage>
        <taxon>Bacteria</taxon>
        <taxon>Pseudomonadati</taxon>
        <taxon>Pseudomonadota</taxon>
        <taxon>Alphaproteobacteria</taxon>
        <taxon>Caulobacterales</taxon>
        <taxon>Caulobacteraceae</taxon>
        <taxon>Brevundimonas</taxon>
    </lineage>
</organism>
<dbReference type="EMBL" id="JACIDM010000003">
    <property type="protein sequence ID" value="MBB4084132.1"/>
    <property type="molecule type" value="Genomic_DNA"/>
</dbReference>
<dbReference type="GO" id="GO:0047444">
    <property type="term" value="F:N-acylneuraminate-9-phosphate synthase activity"/>
    <property type="evidence" value="ECO:0007669"/>
    <property type="project" value="TreeGrafter"/>
</dbReference>
<dbReference type="CDD" id="cd11615">
    <property type="entry name" value="SAF_NeuB_like"/>
    <property type="match status" value="1"/>
</dbReference>
<dbReference type="Pfam" id="PF03102">
    <property type="entry name" value="NeuB"/>
    <property type="match status" value="1"/>
</dbReference>
<reference evidence="2 3" key="1">
    <citation type="submission" date="2020-08" db="EMBL/GenBank/DDBJ databases">
        <title>Genomic Encyclopedia of Type Strains, Phase IV (KMG-IV): sequencing the most valuable type-strain genomes for metagenomic binning, comparative biology and taxonomic classification.</title>
        <authorList>
            <person name="Goeker M."/>
        </authorList>
    </citation>
    <scope>NUCLEOTIDE SEQUENCE [LARGE SCALE GENOMIC DNA]</scope>
    <source>
        <strain evidence="2 3">DSM 23960</strain>
    </source>
</reference>
<dbReference type="InterPro" id="IPR006190">
    <property type="entry name" value="SAF_AFP_Neu5Ac"/>
</dbReference>
<dbReference type="InterPro" id="IPR013974">
    <property type="entry name" value="SAF"/>
</dbReference>
<dbReference type="RefSeq" id="WP_183205328.1">
    <property type="nucleotide sequence ID" value="NZ_BAAAER010000003.1"/>
</dbReference>
<dbReference type="InterPro" id="IPR051690">
    <property type="entry name" value="PseI-like"/>
</dbReference>
<dbReference type="AlphaFoldDB" id="A0A7W6JHA9"/>
<accession>A0A7W6JHA9</accession>
<feature type="domain" description="AFP-like" evidence="1">
    <location>
        <begin position="287"/>
        <end position="343"/>
    </location>
</feature>
<dbReference type="PROSITE" id="PS50844">
    <property type="entry name" value="AFP_LIKE"/>
    <property type="match status" value="1"/>
</dbReference>
<comment type="caution">
    <text evidence="2">The sequence shown here is derived from an EMBL/GenBank/DDBJ whole genome shotgun (WGS) entry which is preliminary data.</text>
</comment>
<gene>
    <name evidence="2" type="ORF">GGR12_003020</name>
</gene>
<dbReference type="Pfam" id="PF08666">
    <property type="entry name" value="SAF"/>
    <property type="match status" value="1"/>
</dbReference>
<dbReference type="Gene3D" id="3.90.1210.10">
    <property type="entry name" value="Antifreeze-like/N-acetylneuraminic acid synthase C-terminal domain"/>
    <property type="match status" value="1"/>
</dbReference>
<dbReference type="InterPro" id="IPR057736">
    <property type="entry name" value="SAF_PseI/NeuA/NeuB"/>
</dbReference>
<dbReference type="PANTHER" id="PTHR42966">
    <property type="entry name" value="N-ACETYLNEURAMINATE SYNTHASE"/>
    <property type="match status" value="1"/>
</dbReference>
<dbReference type="Gene3D" id="3.20.20.70">
    <property type="entry name" value="Aldolase class I"/>
    <property type="match status" value="1"/>
</dbReference>
<dbReference type="InterPro" id="IPR020007">
    <property type="entry name" value="NeuB/NeuA"/>
</dbReference>
<dbReference type="SUPFAM" id="SSF51269">
    <property type="entry name" value="AFP III-like domain"/>
    <property type="match status" value="1"/>
</dbReference>
<dbReference type="GO" id="GO:0016051">
    <property type="term" value="P:carbohydrate biosynthetic process"/>
    <property type="evidence" value="ECO:0007669"/>
    <property type="project" value="InterPro"/>
</dbReference>
<proteinExistence type="predicted"/>
<dbReference type="InterPro" id="IPR013785">
    <property type="entry name" value="Aldolase_TIM"/>
</dbReference>
<keyword evidence="3" id="KW-1185">Reference proteome</keyword>
<name>A0A7W6JHA9_9CAUL</name>
<protein>
    <submittedName>
        <fullName evidence="2">N-acetylneuraminate synthase</fullName>
    </submittedName>
</protein>
<dbReference type="InterPro" id="IPR013132">
    <property type="entry name" value="PseI/NeuA/B-like_N"/>
</dbReference>